<dbReference type="STRING" id="1229276.DI53_0037"/>
<protein>
    <submittedName>
        <fullName evidence="1">Uncharacterized protein</fullName>
    </submittedName>
</protein>
<dbReference type="Proteomes" id="UP000031802">
    <property type="component" value="Unassembled WGS sequence"/>
</dbReference>
<comment type="caution">
    <text evidence="1">The sequence shown here is derived from an EMBL/GenBank/DDBJ whole genome shotgun (WGS) entry which is preliminary data.</text>
</comment>
<evidence type="ECO:0000313" key="2">
    <source>
        <dbReference type="Proteomes" id="UP000031802"/>
    </source>
</evidence>
<evidence type="ECO:0000313" key="1">
    <source>
        <dbReference type="EMBL" id="KGE16204.1"/>
    </source>
</evidence>
<gene>
    <name evidence="1" type="ORF">DI53_0037</name>
</gene>
<organism evidence="1 2">
    <name type="scientific">Sphingobacterium deserti</name>
    <dbReference type="NCBI Taxonomy" id="1229276"/>
    <lineage>
        <taxon>Bacteria</taxon>
        <taxon>Pseudomonadati</taxon>
        <taxon>Bacteroidota</taxon>
        <taxon>Sphingobacteriia</taxon>
        <taxon>Sphingobacteriales</taxon>
        <taxon>Sphingobacteriaceae</taxon>
        <taxon>Sphingobacterium</taxon>
    </lineage>
</organism>
<name>A0A0B8TBD8_9SPHI</name>
<proteinExistence type="predicted"/>
<reference evidence="2" key="1">
    <citation type="submission" date="2014-04" db="EMBL/GenBank/DDBJ databases">
        <title>Whole-Genome optical mapping and complete genome sequence of Sphingobacterium deserti sp. nov., a new spaces isolated from desert in the west of China.</title>
        <authorList>
            <person name="Teng C."/>
            <person name="Zhou Z."/>
            <person name="Li X."/>
            <person name="Chen M."/>
            <person name="Lin M."/>
            <person name="Wang L."/>
            <person name="Su S."/>
            <person name="Zhang C."/>
            <person name="Zhang W."/>
        </authorList>
    </citation>
    <scope>NUCLEOTIDE SEQUENCE [LARGE SCALE GENOMIC DNA]</scope>
    <source>
        <strain evidence="2">ACCC05744</strain>
    </source>
</reference>
<sequence>MLFYHTPVRQSIYLFAVFFRSIDFGFKSSAISIGLLEAIRDLLSKV</sequence>
<reference evidence="1 2" key="2">
    <citation type="journal article" date="2015" name="PLoS ONE">
        <title>Whole-Genome Optical Mapping and Finished Genome Sequence of Sphingobacterium deserti sp. nov., a New Species Isolated from the Western Desert of China.</title>
        <authorList>
            <person name="Teng C."/>
            <person name="Zhou Z."/>
            <person name="Molnar I."/>
            <person name="Li X."/>
            <person name="Tang R."/>
            <person name="Chen M."/>
            <person name="Wang L."/>
            <person name="Su S."/>
            <person name="Zhang W."/>
            <person name="Lin M."/>
        </authorList>
    </citation>
    <scope>NUCLEOTIDE SEQUENCE [LARGE SCALE GENOMIC DNA]</scope>
    <source>
        <strain evidence="2">ACCC05744</strain>
    </source>
</reference>
<accession>A0A0B8TBD8</accession>
<dbReference type="AlphaFoldDB" id="A0A0B8TBD8"/>
<dbReference type="EMBL" id="JJMU01000001">
    <property type="protein sequence ID" value="KGE16204.1"/>
    <property type="molecule type" value="Genomic_DNA"/>
</dbReference>
<keyword evidence="2" id="KW-1185">Reference proteome</keyword>
<dbReference type="PATRIC" id="fig|1229276.3.peg.39"/>